<sequence>MQRYALFASEPKTKIIKAGEIPALLVLYCAAPPRRAYFAGPAYRSMMVPMPSWHTGQKASLRSNIRHCMAGR</sequence>
<dbReference type="AlphaFoldDB" id="A0A1I4HUL1"/>
<name>A0A1I4HUL1_9BURK</name>
<evidence type="ECO:0000313" key="2">
    <source>
        <dbReference type="Proteomes" id="UP000199470"/>
    </source>
</evidence>
<dbReference type="Proteomes" id="UP000199470">
    <property type="component" value="Unassembled WGS sequence"/>
</dbReference>
<keyword evidence="2" id="KW-1185">Reference proteome</keyword>
<gene>
    <name evidence="1" type="ORF">SAMN02982985_00205</name>
</gene>
<protein>
    <submittedName>
        <fullName evidence="1">Uncharacterized protein</fullName>
    </submittedName>
</protein>
<accession>A0A1I4HUL1</accession>
<proteinExistence type="predicted"/>
<dbReference type="EMBL" id="FOTW01000004">
    <property type="protein sequence ID" value="SFL45136.1"/>
    <property type="molecule type" value="Genomic_DNA"/>
</dbReference>
<reference evidence="1 2" key="1">
    <citation type="submission" date="2016-10" db="EMBL/GenBank/DDBJ databases">
        <authorList>
            <person name="de Groot N.N."/>
        </authorList>
    </citation>
    <scope>NUCLEOTIDE SEQUENCE [LARGE SCALE GENOMIC DNA]</scope>
    <source>
        <strain evidence="1 2">ATCC 43154</strain>
    </source>
</reference>
<organism evidence="1 2">
    <name type="scientific">Rugamonas rubra</name>
    <dbReference type="NCBI Taxonomy" id="758825"/>
    <lineage>
        <taxon>Bacteria</taxon>
        <taxon>Pseudomonadati</taxon>
        <taxon>Pseudomonadota</taxon>
        <taxon>Betaproteobacteria</taxon>
        <taxon>Burkholderiales</taxon>
        <taxon>Oxalobacteraceae</taxon>
        <taxon>Telluria group</taxon>
        <taxon>Rugamonas</taxon>
    </lineage>
</organism>
<evidence type="ECO:0000313" key="1">
    <source>
        <dbReference type="EMBL" id="SFL45136.1"/>
    </source>
</evidence>